<evidence type="ECO:0000259" key="1">
    <source>
        <dbReference type="PROSITE" id="PS50097"/>
    </source>
</evidence>
<dbReference type="PANTHER" id="PTHR47843:SF2">
    <property type="entry name" value="BTB DOMAIN-CONTAINING PROTEIN"/>
    <property type="match status" value="1"/>
</dbReference>
<dbReference type="AlphaFoldDB" id="A0A6G1IME2"/>
<feature type="domain" description="BTB" evidence="1">
    <location>
        <begin position="1"/>
        <end position="58"/>
    </location>
</feature>
<name>A0A6G1IME2_9PLEO</name>
<dbReference type="PANTHER" id="PTHR47843">
    <property type="entry name" value="BTB DOMAIN-CONTAINING PROTEIN-RELATED"/>
    <property type="match status" value="1"/>
</dbReference>
<feature type="non-terminal residue" evidence="2">
    <location>
        <position position="1"/>
    </location>
</feature>
<feature type="non-terminal residue" evidence="2">
    <location>
        <position position="129"/>
    </location>
</feature>
<dbReference type="SUPFAM" id="SSF54695">
    <property type="entry name" value="POZ domain"/>
    <property type="match status" value="1"/>
</dbReference>
<dbReference type="InterPro" id="IPR011333">
    <property type="entry name" value="SKP1/BTB/POZ_sf"/>
</dbReference>
<evidence type="ECO:0000313" key="3">
    <source>
        <dbReference type="Proteomes" id="UP000799291"/>
    </source>
</evidence>
<dbReference type="InterPro" id="IPR000210">
    <property type="entry name" value="BTB/POZ_dom"/>
</dbReference>
<dbReference type="Gene3D" id="3.30.710.10">
    <property type="entry name" value="Potassium Channel Kv1.1, Chain A"/>
    <property type="match status" value="1"/>
</dbReference>
<dbReference type="OrthoDB" id="3794732at2759"/>
<gene>
    <name evidence="2" type="ORF">K458DRAFT_283950</name>
</gene>
<keyword evidence="3" id="KW-1185">Reference proteome</keyword>
<evidence type="ECO:0000313" key="2">
    <source>
        <dbReference type="EMBL" id="KAF2679163.1"/>
    </source>
</evidence>
<organism evidence="2 3">
    <name type="scientific">Lentithecium fluviatile CBS 122367</name>
    <dbReference type="NCBI Taxonomy" id="1168545"/>
    <lineage>
        <taxon>Eukaryota</taxon>
        <taxon>Fungi</taxon>
        <taxon>Dikarya</taxon>
        <taxon>Ascomycota</taxon>
        <taxon>Pezizomycotina</taxon>
        <taxon>Dothideomycetes</taxon>
        <taxon>Pleosporomycetidae</taxon>
        <taxon>Pleosporales</taxon>
        <taxon>Massarineae</taxon>
        <taxon>Lentitheciaceae</taxon>
        <taxon>Lentithecium</taxon>
    </lineage>
</organism>
<dbReference type="Proteomes" id="UP000799291">
    <property type="component" value="Unassembled WGS sequence"/>
</dbReference>
<dbReference type="PROSITE" id="PS50097">
    <property type="entry name" value="BTB"/>
    <property type="match status" value="1"/>
</dbReference>
<proteinExistence type="predicted"/>
<accession>A0A6G1IME2</accession>
<sequence length="129" mass="14600">SFHVHKAILCASSGFLRAATKPEWTGLASKPINLGYERPAIFKTYIQWLYTGEVSFRTSDSGSRAKWVHLAESYILGEKLIDPTFQSAVMDMLLIYWGEDKYFPSKQAVRIMYEGTPVSSPGRMILVDM</sequence>
<protein>
    <recommendedName>
        <fullName evidence="1">BTB domain-containing protein</fullName>
    </recommendedName>
</protein>
<reference evidence="2" key="1">
    <citation type="journal article" date="2020" name="Stud. Mycol.">
        <title>101 Dothideomycetes genomes: a test case for predicting lifestyles and emergence of pathogens.</title>
        <authorList>
            <person name="Haridas S."/>
            <person name="Albert R."/>
            <person name="Binder M."/>
            <person name="Bloem J."/>
            <person name="Labutti K."/>
            <person name="Salamov A."/>
            <person name="Andreopoulos B."/>
            <person name="Baker S."/>
            <person name="Barry K."/>
            <person name="Bills G."/>
            <person name="Bluhm B."/>
            <person name="Cannon C."/>
            <person name="Castanera R."/>
            <person name="Culley D."/>
            <person name="Daum C."/>
            <person name="Ezra D."/>
            <person name="Gonzalez J."/>
            <person name="Henrissat B."/>
            <person name="Kuo A."/>
            <person name="Liang C."/>
            <person name="Lipzen A."/>
            <person name="Lutzoni F."/>
            <person name="Magnuson J."/>
            <person name="Mondo S."/>
            <person name="Nolan M."/>
            <person name="Ohm R."/>
            <person name="Pangilinan J."/>
            <person name="Park H.-J."/>
            <person name="Ramirez L."/>
            <person name="Alfaro M."/>
            <person name="Sun H."/>
            <person name="Tritt A."/>
            <person name="Yoshinaga Y."/>
            <person name="Zwiers L.-H."/>
            <person name="Turgeon B."/>
            <person name="Goodwin S."/>
            <person name="Spatafora J."/>
            <person name="Crous P."/>
            <person name="Grigoriev I."/>
        </authorList>
    </citation>
    <scope>NUCLEOTIDE SEQUENCE</scope>
    <source>
        <strain evidence="2">CBS 122367</strain>
    </source>
</reference>
<dbReference type="CDD" id="cd18186">
    <property type="entry name" value="BTB_POZ_ZBTB_KLHL-like"/>
    <property type="match status" value="1"/>
</dbReference>
<dbReference type="Pfam" id="PF00651">
    <property type="entry name" value="BTB"/>
    <property type="match status" value="1"/>
</dbReference>
<dbReference type="EMBL" id="MU005606">
    <property type="protein sequence ID" value="KAF2679163.1"/>
    <property type="molecule type" value="Genomic_DNA"/>
</dbReference>